<feature type="domain" description="DUF5666" evidence="2">
    <location>
        <begin position="405"/>
        <end position="463"/>
    </location>
</feature>
<accession>A0A2N0VIG8</accession>
<evidence type="ECO:0000313" key="3">
    <source>
        <dbReference type="EMBL" id="PKD43990.1"/>
    </source>
</evidence>
<evidence type="ECO:0000256" key="1">
    <source>
        <dbReference type="SAM" id="SignalP"/>
    </source>
</evidence>
<dbReference type="PROSITE" id="PS51257">
    <property type="entry name" value="PROKAR_LIPOPROTEIN"/>
    <property type="match status" value="1"/>
</dbReference>
<keyword evidence="4" id="KW-1185">Reference proteome</keyword>
<name>A0A2N0VIG8_9BACT</name>
<sequence length="483" mass="54717">MKNSIFKLFNVILVIGVLAVGCDLTESTVDEPSDVQVQMKVNAGPVAKAMLTSNNEHTNTLEIQEVKMFIEKMELESITDDSSDFEIENFIADLPLDGSPLVITEKQIPAGLYDEFELEMEKPDDDDVQVKDPDFRDETGSYSLVVKGLFNGEEFTFRSAEDFEIEMDLNPPLEVTETESSTLVISIDVDSWFTGSNGEKLDPKDFKNTEMINDNIENSFDGFEDDYDDDSEEYEFEGYVESVDLTEQTFTLTNGMTLHVNSETRFDDDLKSLDELEYAISEGYTVEADGEYYVDSSGRNVVVEVDLEIEDEDDFEDYDFEGYVESVDLTEQTFTLTNGMTLHVNSETRFDDDLKSLDELEHAISEGYTVEADGEYYVDSSGRDVVVEVDLEIEDEDDFEDYDFEGYVESVDLTEQTFTLTNGMTLHVNSETRFEDDLKSLDELEHAISEGYTVEADGEYYVDSSGRDVVIEVDLEIENGDDD</sequence>
<dbReference type="Proteomes" id="UP000233398">
    <property type="component" value="Unassembled WGS sequence"/>
</dbReference>
<reference evidence="3 4" key="1">
    <citation type="submission" date="2017-11" db="EMBL/GenBank/DDBJ databases">
        <title>Rhodohalobacter 15182 sp. nov., isolated from a salt lake.</title>
        <authorList>
            <person name="Han S."/>
        </authorList>
    </citation>
    <scope>NUCLEOTIDE SEQUENCE [LARGE SCALE GENOMIC DNA]</scope>
    <source>
        <strain evidence="3 4">15182</strain>
    </source>
</reference>
<proteinExistence type="predicted"/>
<dbReference type="Pfam" id="PF18914">
    <property type="entry name" value="DUF5666"/>
    <property type="match status" value="3"/>
</dbReference>
<dbReference type="OrthoDB" id="1524068at2"/>
<dbReference type="EMBL" id="PISP01000001">
    <property type="protein sequence ID" value="PKD43990.1"/>
    <property type="molecule type" value="Genomic_DNA"/>
</dbReference>
<evidence type="ECO:0000313" key="4">
    <source>
        <dbReference type="Proteomes" id="UP000233398"/>
    </source>
</evidence>
<protein>
    <recommendedName>
        <fullName evidence="2">DUF5666 domain-containing protein</fullName>
    </recommendedName>
</protein>
<feature type="domain" description="DUF5666" evidence="2">
    <location>
        <begin position="237"/>
        <end position="295"/>
    </location>
</feature>
<feature type="signal peptide" evidence="1">
    <location>
        <begin position="1"/>
        <end position="19"/>
    </location>
</feature>
<evidence type="ECO:0000259" key="2">
    <source>
        <dbReference type="Pfam" id="PF18914"/>
    </source>
</evidence>
<dbReference type="RefSeq" id="WP_101071233.1">
    <property type="nucleotide sequence ID" value="NZ_PISP01000001.1"/>
</dbReference>
<organism evidence="3 4">
    <name type="scientific">Rhodohalobacter barkolensis</name>
    <dbReference type="NCBI Taxonomy" id="2053187"/>
    <lineage>
        <taxon>Bacteria</taxon>
        <taxon>Pseudomonadati</taxon>
        <taxon>Balneolota</taxon>
        <taxon>Balneolia</taxon>
        <taxon>Balneolales</taxon>
        <taxon>Balneolaceae</taxon>
        <taxon>Rhodohalobacter</taxon>
    </lineage>
</organism>
<keyword evidence="1" id="KW-0732">Signal</keyword>
<dbReference type="AlphaFoldDB" id="A0A2N0VIG8"/>
<comment type="caution">
    <text evidence="3">The sequence shown here is derived from an EMBL/GenBank/DDBJ whole genome shotgun (WGS) entry which is preliminary data.</text>
</comment>
<dbReference type="InterPro" id="IPR043724">
    <property type="entry name" value="DUF5666"/>
</dbReference>
<feature type="chain" id="PRO_5015000531" description="DUF5666 domain-containing protein" evidence="1">
    <location>
        <begin position="20"/>
        <end position="483"/>
    </location>
</feature>
<feature type="domain" description="DUF5666" evidence="2">
    <location>
        <begin position="321"/>
        <end position="379"/>
    </location>
</feature>
<gene>
    <name evidence="3" type="ORF">CWD77_00495</name>
</gene>